<organism evidence="7">
    <name type="scientific">Xanthomonas hortorum pv. gardneri</name>
    <dbReference type="NCBI Taxonomy" id="2754056"/>
    <lineage>
        <taxon>Bacteria</taxon>
        <taxon>Pseudomonadati</taxon>
        <taxon>Pseudomonadota</taxon>
        <taxon>Gammaproteobacteria</taxon>
        <taxon>Lysobacterales</taxon>
        <taxon>Lysobacteraceae</taxon>
        <taxon>Xanthomonas</taxon>
    </lineage>
</organism>
<dbReference type="EMBL" id="LR828253">
    <property type="protein sequence ID" value="CAD0351549.1"/>
    <property type="molecule type" value="Genomic_DNA"/>
</dbReference>
<dbReference type="GO" id="GO:0005829">
    <property type="term" value="C:cytosol"/>
    <property type="evidence" value="ECO:0007669"/>
    <property type="project" value="TreeGrafter"/>
</dbReference>
<comment type="subcellular location">
    <subcellularLocation>
        <location evidence="1">Cytoplasm</location>
        <location evidence="1">Nucleoid</location>
    </subcellularLocation>
</comment>
<dbReference type="PANTHER" id="PTHR38097">
    <property type="match status" value="1"/>
</dbReference>
<dbReference type="OrthoDB" id="5297879at2"/>
<protein>
    <recommendedName>
        <fullName evidence="6">DNA-binding protein H-NS-like C-terminal domain-containing protein</fullName>
    </recommendedName>
</protein>
<keyword evidence="3" id="KW-0963">Cytoplasm</keyword>
<evidence type="ECO:0000313" key="7">
    <source>
        <dbReference type="EMBL" id="CAD0351549.1"/>
    </source>
</evidence>
<dbReference type="InterPro" id="IPR027444">
    <property type="entry name" value="H-NS_C_dom"/>
</dbReference>
<name>A0A0G8K716_9XANT</name>
<dbReference type="SMART" id="SM00528">
    <property type="entry name" value="HNS"/>
    <property type="match status" value="1"/>
</dbReference>
<reference evidence="7" key="1">
    <citation type="submission" date="2020-07" db="EMBL/GenBank/DDBJ databases">
        <authorList>
            <person name="Pothier F. J."/>
        </authorList>
    </citation>
    <scope>NUCLEOTIDE SEQUENCE</scope>
    <source>
        <strain evidence="7">CFBP 8129</strain>
    </source>
</reference>
<sequence length="154" mass="16175">MSIDLSGLSAKQLGALIKNAKKQQTVVAKRTPIAKVRTQLTRAAKAHGYSIAELFGASATASAGPGRPAAAAKPGPRAGRKLGKVPPKYRNPANPQEAWTGRGKQPRWLAELTAAGKKVEDFLISKVGGKKTPAKKTSARKVVTKRATKKSKAA</sequence>
<feature type="domain" description="DNA-binding protein H-NS-like C-terminal" evidence="6">
    <location>
        <begin position="79"/>
        <end position="124"/>
    </location>
</feature>
<dbReference type="FunFam" id="4.10.430.10:FF:000002">
    <property type="entry name" value="DNA-binding protein"/>
    <property type="match status" value="1"/>
</dbReference>
<proteinExistence type="inferred from homology"/>
<evidence type="ECO:0000256" key="1">
    <source>
        <dbReference type="ARBA" id="ARBA00004453"/>
    </source>
</evidence>
<dbReference type="GO" id="GO:0003681">
    <property type="term" value="F:bent DNA binding"/>
    <property type="evidence" value="ECO:0007669"/>
    <property type="project" value="TreeGrafter"/>
</dbReference>
<evidence type="ECO:0000256" key="4">
    <source>
        <dbReference type="ARBA" id="ARBA00023125"/>
    </source>
</evidence>
<dbReference type="AlphaFoldDB" id="A0A0G8K716"/>
<feature type="region of interest" description="Disordered" evidence="5">
    <location>
        <begin position="129"/>
        <end position="154"/>
    </location>
</feature>
<dbReference type="GeneID" id="55513274"/>
<comment type="similarity">
    <text evidence="2">Belongs to the histone-like protein H-NS family.</text>
</comment>
<accession>A0A0G8K716</accession>
<dbReference type="GO" id="GO:0003680">
    <property type="term" value="F:minor groove of adenine-thymine-rich DNA binding"/>
    <property type="evidence" value="ECO:0007669"/>
    <property type="project" value="TreeGrafter"/>
</dbReference>
<keyword evidence="4" id="KW-0238">DNA-binding</keyword>
<dbReference type="GO" id="GO:0001217">
    <property type="term" value="F:DNA-binding transcription repressor activity"/>
    <property type="evidence" value="ECO:0007669"/>
    <property type="project" value="TreeGrafter"/>
</dbReference>
<dbReference type="STRING" id="90270.BI317_04245"/>
<evidence type="ECO:0000256" key="3">
    <source>
        <dbReference type="ARBA" id="ARBA00022490"/>
    </source>
</evidence>
<evidence type="ECO:0000256" key="2">
    <source>
        <dbReference type="ARBA" id="ARBA00010610"/>
    </source>
</evidence>
<dbReference type="GO" id="GO:0000976">
    <property type="term" value="F:transcription cis-regulatory region binding"/>
    <property type="evidence" value="ECO:0007669"/>
    <property type="project" value="TreeGrafter"/>
</dbReference>
<evidence type="ECO:0000256" key="5">
    <source>
        <dbReference type="SAM" id="MobiDB-lite"/>
    </source>
</evidence>
<gene>
    <name evidence="7" type="ORF">CFBP8129_37020</name>
</gene>
<dbReference type="GO" id="GO:0009295">
    <property type="term" value="C:nucleoid"/>
    <property type="evidence" value="ECO:0007669"/>
    <property type="project" value="UniProtKB-SubCell"/>
</dbReference>
<dbReference type="GO" id="GO:0032993">
    <property type="term" value="C:protein-DNA complex"/>
    <property type="evidence" value="ECO:0007669"/>
    <property type="project" value="TreeGrafter"/>
</dbReference>
<dbReference type="PANTHER" id="PTHR38097:SF2">
    <property type="entry name" value="DNA-BINDING PROTEIN STPA"/>
    <property type="match status" value="1"/>
</dbReference>
<dbReference type="SUPFAM" id="SSF81273">
    <property type="entry name" value="H-NS histone-like proteins"/>
    <property type="match status" value="1"/>
</dbReference>
<feature type="compositionally biased region" description="Low complexity" evidence="5">
    <location>
        <begin position="60"/>
        <end position="77"/>
    </location>
</feature>
<dbReference type="RefSeq" id="WP_006452293.1">
    <property type="nucleotide sequence ID" value="NZ_CP018728.1"/>
</dbReference>
<dbReference type="EMBL" id="LR828253">
    <property type="protein sequence ID" value="CAD0351543.1"/>
    <property type="molecule type" value="Genomic_DNA"/>
</dbReference>
<dbReference type="InterPro" id="IPR037150">
    <property type="entry name" value="H-NS_C_dom_sf"/>
</dbReference>
<feature type="region of interest" description="Disordered" evidence="5">
    <location>
        <begin position="60"/>
        <end position="105"/>
    </location>
</feature>
<dbReference type="Gene3D" id="4.10.430.10">
    <property type="entry name" value="Histone-like protein H-NS, C-terminal domain"/>
    <property type="match status" value="1"/>
</dbReference>
<dbReference type="Pfam" id="PF00816">
    <property type="entry name" value="Histone_HNS"/>
    <property type="match status" value="1"/>
</dbReference>
<evidence type="ECO:0000259" key="6">
    <source>
        <dbReference type="SMART" id="SM00528"/>
    </source>
</evidence>